<name>A0AAV9MXP9_9EURO</name>
<feature type="domain" description="NAD-dependent epimerase/dehydratase" evidence="3">
    <location>
        <begin position="6"/>
        <end position="266"/>
    </location>
</feature>
<keyword evidence="1" id="KW-0560">Oxidoreductase</keyword>
<dbReference type="Gene3D" id="3.40.50.720">
    <property type="entry name" value="NAD(P)-binding Rossmann-like Domain"/>
    <property type="match status" value="1"/>
</dbReference>
<evidence type="ECO:0000256" key="1">
    <source>
        <dbReference type="ARBA" id="ARBA00023002"/>
    </source>
</evidence>
<comment type="caution">
    <text evidence="4">The sequence shown here is derived from an EMBL/GenBank/DDBJ whole genome shotgun (WGS) entry which is preliminary data.</text>
</comment>
<proteinExistence type="inferred from homology"/>
<organism evidence="4 5">
    <name type="scientific">Exophiala bonariae</name>
    <dbReference type="NCBI Taxonomy" id="1690606"/>
    <lineage>
        <taxon>Eukaryota</taxon>
        <taxon>Fungi</taxon>
        <taxon>Dikarya</taxon>
        <taxon>Ascomycota</taxon>
        <taxon>Pezizomycotina</taxon>
        <taxon>Eurotiomycetes</taxon>
        <taxon>Chaetothyriomycetidae</taxon>
        <taxon>Chaetothyriales</taxon>
        <taxon>Herpotrichiellaceae</taxon>
        <taxon>Exophiala</taxon>
    </lineage>
</organism>
<evidence type="ECO:0000313" key="4">
    <source>
        <dbReference type="EMBL" id="KAK5046241.1"/>
    </source>
</evidence>
<reference evidence="4 5" key="1">
    <citation type="submission" date="2023-08" db="EMBL/GenBank/DDBJ databases">
        <title>Black Yeasts Isolated from many extreme environments.</title>
        <authorList>
            <person name="Coleine C."/>
            <person name="Stajich J.E."/>
            <person name="Selbmann L."/>
        </authorList>
    </citation>
    <scope>NUCLEOTIDE SEQUENCE [LARGE SCALE GENOMIC DNA]</scope>
    <source>
        <strain evidence="4 5">CCFEE 5792</strain>
    </source>
</reference>
<dbReference type="InterPro" id="IPR036291">
    <property type="entry name" value="NAD(P)-bd_dom_sf"/>
</dbReference>
<keyword evidence="5" id="KW-1185">Reference proteome</keyword>
<evidence type="ECO:0000256" key="2">
    <source>
        <dbReference type="ARBA" id="ARBA00023445"/>
    </source>
</evidence>
<dbReference type="PANTHER" id="PTHR10366">
    <property type="entry name" value="NAD DEPENDENT EPIMERASE/DEHYDRATASE"/>
    <property type="match status" value="1"/>
</dbReference>
<gene>
    <name evidence="4" type="ORF">LTR84_008384</name>
</gene>
<evidence type="ECO:0000259" key="3">
    <source>
        <dbReference type="Pfam" id="PF01370"/>
    </source>
</evidence>
<dbReference type="GeneID" id="89976547"/>
<comment type="similarity">
    <text evidence="2">Belongs to the NAD(P)-dependent epimerase/dehydratase family. Dihydroflavonol-4-reductase subfamily.</text>
</comment>
<sequence>MSKPLVLVTGATGHVGFAVLALLLKSGYQARVASRKLATLEKLKELPSIKPYADSVSYIEVADFVAEHAFDEAVKGVDYVIHLASPIPDPSQAGGAVDVRKDYIEPAVQGNLGLLRAAAASPSIKRIVITSSGVILNTSPVAPSSTIGPDEAAPILEISEYENSGNPGIAYVESKKRAIAAVDEFVAQNKPHYEIVHILPTLVIGRNETVSSVKELRERVSSNTPLVNYVLGAKSERPVPETWVLLDDVAAVHVNALSAKNVSNGERFLATFFDDVQFSTLDPVVKKLFPKEVESGLLPLGGSQAGWYAPFDASKTTEKLGVKFHGVEDMVNSLIGQLVELQHAEAKN</sequence>
<dbReference type="GO" id="GO:0016616">
    <property type="term" value="F:oxidoreductase activity, acting on the CH-OH group of donors, NAD or NADP as acceptor"/>
    <property type="evidence" value="ECO:0007669"/>
    <property type="project" value="TreeGrafter"/>
</dbReference>
<dbReference type="AlphaFoldDB" id="A0AAV9MXP9"/>
<dbReference type="SUPFAM" id="SSF51735">
    <property type="entry name" value="NAD(P)-binding Rossmann-fold domains"/>
    <property type="match status" value="1"/>
</dbReference>
<protein>
    <recommendedName>
        <fullName evidence="3">NAD-dependent epimerase/dehydratase domain-containing protein</fullName>
    </recommendedName>
</protein>
<dbReference type="RefSeq" id="XP_064701835.1">
    <property type="nucleotide sequence ID" value="XM_064851930.1"/>
</dbReference>
<dbReference type="EMBL" id="JAVRRD010000031">
    <property type="protein sequence ID" value="KAK5046241.1"/>
    <property type="molecule type" value="Genomic_DNA"/>
</dbReference>
<dbReference type="Proteomes" id="UP001358417">
    <property type="component" value="Unassembled WGS sequence"/>
</dbReference>
<dbReference type="InterPro" id="IPR001509">
    <property type="entry name" value="Epimerase_deHydtase"/>
</dbReference>
<dbReference type="InterPro" id="IPR050425">
    <property type="entry name" value="NAD(P)_dehydrat-like"/>
</dbReference>
<accession>A0AAV9MXP9</accession>
<evidence type="ECO:0000313" key="5">
    <source>
        <dbReference type="Proteomes" id="UP001358417"/>
    </source>
</evidence>
<dbReference type="Pfam" id="PF01370">
    <property type="entry name" value="Epimerase"/>
    <property type="match status" value="1"/>
</dbReference>
<dbReference type="PANTHER" id="PTHR10366:SF564">
    <property type="entry name" value="STEROL-4-ALPHA-CARBOXYLATE 3-DEHYDROGENASE, DECARBOXYLATING"/>
    <property type="match status" value="1"/>
</dbReference>